<dbReference type="EMBL" id="CP029192">
    <property type="protein sequence ID" value="QES35702.1"/>
    <property type="molecule type" value="Genomic_DNA"/>
</dbReference>
<evidence type="ECO:0000256" key="1">
    <source>
        <dbReference type="SAM" id="Phobius"/>
    </source>
</evidence>
<evidence type="ECO:0000313" key="3">
    <source>
        <dbReference type="Proteomes" id="UP000322927"/>
    </source>
</evidence>
<keyword evidence="1" id="KW-1133">Transmembrane helix</keyword>
<keyword evidence="1" id="KW-0472">Membrane</keyword>
<accession>A0A5P2BYV9</accession>
<dbReference type="RefSeq" id="WP_150217785.1">
    <property type="nucleotide sequence ID" value="NZ_CP029192.1"/>
</dbReference>
<reference evidence="2 3" key="1">
    <citation type="submission" date="2018-05" db="EMBL/GenBank/DDBJ databases">
        <title>Streptomyces venezuelae.</title>
        <authorList>
            <person name="Kim W."/>
            <person name="Lee N."/>
            <person name="Cho B.-K."/>
        </authorList>
    </citation>
    <scope>NUCLEOTIDE SEQUENCE [LARGE SCALE GENOMIC DNA]</scope>
    <source>
        <strain evidence="2 3">ATCC 14584</strain>
    </source>
</reference>
<dbReference type="AlphaFoldDB" id="A0A5P2BYV9"/>
<keyword evidence="1" id="KW-0812">Transmembrane</keyword>
<organism evidence="2 3">
    <name type="scientific">Streptomyces venezuelae</name>
    <dbReference type="NCBI Taxonomy" id="54571"/>
    <lineage>
        <taxon>Bacteria</taxon>
        <taxon>Bacillati</taxon>
        <taxon>Actinomycetota</taxon>
        <taxon>Actinomycetes</taxon>
        <taxon>Kitasatosporales</taxon>
        <taxon>Streptomycetaceae</taxon>
        <taxon>Streptomyces</taxon>
    </lineage>
</organism>
<name>A0A5P2BYV9_STRVZ</name>
<protein>
    <submittedName>
        <fullName evidence="2">Uncharacterized protein</fullName>
    </submittedName>
</protein>
<sequence>MHPKTDPETAPATEPRHEWAARNAAYAAAHPVPQQSRVVALALATPVVLLLLTIGWYLVALDAELGDASSQAHQDVVARCVLATLGGLGCLTAGWLTPRGSRAAWLRTAFALTSVLVIPAAMFAGA</sequence>
<evidence type="ECO:0000313" key="2">
    <source>
        <dbReference type="EMBL" id="QES35702.1"/>
    </source>
</evidence>
<feature type="transmembrane region" description="Helical" evidence="1">
    <location>
        <begin position="38"/>
        <end position="56"/>
    </location>
</feature>
<feature type="transmembrane region" description="Helical" evidence="1">
    <location>
        <begin position="104"/>
        <end position="124"/>
    </location>
</feature>
<feature type="transmembrane region" description="Helical" evidence="1">
    <location>
        <begin position="76"/>
        <end position="97"/>
    </location>
</feature>
<proteinExistence type="predicted"/>
<gene>
    <name evidence="2" type="ORF">DEJ48_21820</name>
</gene>
<dbReference type="Proteomes" id="UP000322927">
    <property type="component" value="Chromosome"/>
</dbReference>